<sequence length="396" mass="44279">MSSELPPELWLRIADFIPDEALYRLSSVNHLFLDSSEDRKYKDLVLDDDQPQVLMQKLRKLRDDPKTASRVRSIEIHPRALRSAWLKYHLPQKRSRNLFSMYIHNTLKDSSNLPPNPSESPFIADLLTSLSYAKNIESCTIHWPDALQDEVSFCIPSLVCMWRAIGAERKLKALSIDMPLRYQGDLLAQTLPHGWQFAKLEKLDLRFSACGTRSWNGENSTQAADLALLAEFIRFHSSTLISLSLATSCPKSTLSASYAEHIDFSPFFGHLTIPGPTSTPAPLLPFLTHFTLDLPIDATHFSDPAGLISFLKIQTDDGELRALKLKDDARAYLSSFRAGWGDVGLAARGRDTKDVQSQRMAAMLAQTAGPSMMNVNHHSVHMSPMHVPCPTQAVAA</sequence>
<reference evidence="1 2" key="1">
    <citation type="journal article" date="2018" name="Evol. Lett.">
        <title>Horizontal gene cluster transfer increased hallucinogenic mushroom diversity.</title>
        <authorList>
            <person name="Reynolds H.T."/>
            <person name="Vijayakumar V."/>
            <person name="Gluck-Thaler E."/>
            <person name="Korotkin H.B."/>
            <person name="Matheny P.B."/>
            <person name="Slot J.C."/>
        </authorList>
    </citation>
    <scope>NUCLEOTIDE SEQUENCE [LARGE SCALE GENOMIC DNA]</scope>
    <source>
        <strain evidence="1 2">SRW20</strain>
    </source>
</reference>
<name>A0A409YPF5_9AGAR</name>
<evidence type="ECO:0000313" key="1">
    <source>
        <dbReference type="EMBL" id="PPR04882.1"/>
    </source>
</evidence>
<comment type="caution">
    <text evidence="1">The sequence shown here is derived from an EMBL/GenBank/DDBJ whole genome shotgun (WGS) entry which is preliminary data.</text>
</comment>
<dbReference type="AlphaFoldDB" id="A0A409YPF5"/>
<dbReference type="Proteomes" id="UP000284706">
    <property type="component" value="Unassembled WGS sequence"/>
</dbReference>
<dbReference type="InParanoid" id="A0A409YPF5"/>
<keyword evidence="2" id="KW-1185">Reference proteome</keyword>
<organism evidence="1 2">
    <name type="scientific">Gymnopilus dilepis</name>
    <dbReference type="NCBI Taxonomy" id="231916"/>
    <lineage>
        <taxon>Eukaryota</taxon>
        <taxon>Fungi</taxon>
        <taxon>Dikarya</taxon>
        <taxon>Basidiomycota</taxon>
        <taxon>Agaricomycotina</taxon>
        <taxon>Agaricomycetes</taxon>
        <taxon>Agaricomycetidae</taxon>
        <taxon>Agaricales</taxon>
        <taxon>Agaricineae</taxon>
        <taxon>Hymenogastraceae</taxon>
        <taxon>Gymnopilus</taxon>
    </lineage>
</organism>
<gene>
    <name evidence="1" type="ORF">CVT26_012723</name>
</gene>
<evidence type="ECO:0008006" key="3">
    <source>
        <dbReference type="Google" id="ProtNLM"/>
    </source>
</evidence>
<evidence type="ECO:0000313" key="2">
    <source>
        <dbReference type="Proteomes" id="UP000284706"/>
    </source>
</evidence>
<accession>A0A409YPF5</accession>
<proteinExistence type="predicted"/>
<dbReference type="EMBL" id="NHYE01000555">
    <property type="protein sequence ID" value="PPR04882.1"/>
    <property type="molecule type" value="Genomic_DNA"/>
</dbReference>
<dbReference type="OrthoDB" id="2915292at2759"/>
<protein>
    <recommendedName>
        <fullName evidence="3">F-box domain-containing protein</fullName>
    </recommendedName>
</protein>